<dbReference type="InterPro" id="IPR029058">
    <property type="entry name" value="AB_hydrolase_fold"/>
</dbReference>
<evidence type="ECO:0000256" key="2">
    <source>
        <dbReference type="ARBA" id="ARBA00022764"/>
    </source>
</evidence>
<gene>
    <name evidence="9" type="ORF">E1267_32840</name>
</gene>
<feature type="signal peptide" evidence="7">
    <location>
        <begin position="1"/>
        <end position="20"/>
    </location>
</feature>
<dbReference type="GO" id="GO:0042597">
    <property type="term" value="C:periplasmic space"/>
    <property type="evidence" value="ECO:0007669"/>
    <property type="project" value="UniProtKB-SubCell"/>
</dbReference>
<dbReference type="Proteomes" id="UP000295157">
    <property type="component" value="Unassembled WGS sequence"/>
</dbReference>
<keyword evidence="2" id="KW-0574">Periplasm</keyword>
<dbReference type="EMBL" id="SMJZ01000168">
    <property type="protein sequence ID" value="TDC01116.1"/>
    <property type="molecule type" value="Genomic_DNA"/>
</dbReference>
<feature type="chain" id="PRO_5020449079" description="poly(ethylene terephthalate) hydrolase" evidence="7">
    <location>
        <begin position="21"/>
        <end position="275"/>
    </location>
</feature>
<accession>A0A4V2XJ75</accession>
<evidence type="ECO:0000313" key="9">
    <source>
        <dbReference type="EMBL" id="TDC01116.1"/>
    </source>
</evidence>
<organism evidence="9 10">
    <name type="scientific">Nonomuraea longispora</name>
    <dbReference type="NCBI Taxonomy" id="1848320"/>
    <lineage>
        <taxon>Bacteria</taxon>
        <taxon>Bacillati</taxon>
        <taxon>Actinomycetota</taxon>
        <taxon>Actinomycetes</taxon>
        <taxon>Streptosporangiales</taxon>
        <taxon>Streptosporangiaceae</taxon>
        <taxon>Nonomuraea</taxon>
    </lineage>
</organism>
<sequence length="275" mass="28230">MKLMAAVVLLLGVLVSPARAADTIEAHYAAAGPWEVATADVAAGYRIHYPADLGEGGVEHPIVTWGNGTDAVPAQYPGVLEQLASWGFVVIATTDTTTGTGAEMIDAAEYLVARNGDSSSVFHGKLDVGRVGAVGHSQGAGGSVNTATKSGGLISSVVPIALPAPIWVDPDDAFHVDQLDCPVLFLSGTQDGIISPHSAIRAYYQAVPGPAAKAMLKGAGHNTIQGDGGGFLGYLTAWLMYTLQGDTYARGAFAGSTPEIGTNASWNNTAQKNLP</sequence>
<dbReference type="RefSeq" id="WP_132338335.1">
    <property type="nucleotide sequence ID" value="NZ_SMJZ01000168.1"/>
</dbReference>
<reference evidence="9 10" key="1">
    <citation type="submission" date="2019-02" db="EMBL/GenBank/DDBJ databases">
        <title>Draft genome sequences of novel Actinobacteria.</title>
        <authorList>
            <person name="Sahin N."/>
            <person name="Ay H."/>
            <person name="Saygin H."/>
        </authorList>
    </citation>
    <scope>NUCLEOTIDE SEQUENCE [LARGE SCALE GENOMIC DNA]</scope>
    <source>
        <strain evidence="9 10">KC201</strain>
    </source>
</reference>
<evidence type="ECO:0000313" key="10">
    <source>
        <dbReference type="Proteomes" id="UP000295157"/>
    </source>
</evidence>
<dbReference type="InterPro" id="IPR041127">
    <property type="entry name" value="PET_hydrolase/cutinase-like"/>
</dbReference>
<protein>
    <recommendedName>
        <fullName evidence="5">poly(ethylene terephthalate) hydrolase</fullName>
        <ecNumber evidence="5">3.1.1.101</ecNumber>
    </recommendedName>
    <alternativeName>
        <fullName evidence="6">Poly(ethylene terephthalate) hydrolase</fullName>
    </alternativeName>
</protein>
<dbReference type="PANTHER" id="PTHR33428">
    <property type="entry name" value="CHLOROPHYLLASE-2, CHLOROPLASTIC"/>
    <property type="match status" value="1"/>
</dbReference>
<comment type="catalytic activity">
    <reaction evidence="4">
        <text>(ethylene terephthalate)(n) + H2O = (ethylene terephthalate)(n-1) + 4-[(2-hydroxyethoxy)carbonyl]benzoate + H(+)</text>
        <dbReference type="Rhea" id="RHEA:49528"/>
        <dbReference type="Rhea" id="RHEA-COMP:12420"/>
        <dbReference type="Rhea" id="RHEA-COMP:12421"/>
        <dbReference type="ChEBI" id="CHEBI:15377"/>
        <dbReference type="ChEBI" id="CHEBI:15378"/>
        <dbReference type="ChEBI" id="CHEBI:131701"/>
        <dbReference type="ChEBI" id="CHEBI:131704"/>
        <dbReference type="EC" id="3.1.1.101"/>
    </reaction>
    <physiologicalReaction direction="left-to-right" evidence="4">
        <dbReference type="Rhea" id="RHEA:49529"/>
    </physiologicalReaction>
</comment>
<evidence type="ECO:0000256" key="6">
    <source>
        <dbReference type="ARBA" id="ARBA00033780"/>
    </source>
</evidence>
<feature type="domain" description="PET hydrolase/cutinase-like" evidence="8">
    <location>
        <begin position="28"/>
        <end position="249"/>
    </location>
</feature>
<dbReference type="EC" id="3.1.1.101" evidence="5"/>
<keyword evidence="9" id="KW-0378">Hydrolase</keyword>
<evidence type="ECO:0000256" key="3">
    <source>
        <dbReference type="ARBA" id="ARBA00033629"/>
    </source>
</evidence>
<evidence type="ECO:0000256" key="4">
    <source>
        <dbReference type="ARBA" id="ARBA00033707"/>
    </source>
</evidence>
<dbReference type="PANTHER" id="PTHR33428:SF14">
    <property type="entry name" value="CARBOXYLESTERASE TYPE B DOMAIN-CONTAINING PROTEIN"/>
    <property type="match status" value="1"/>
</dbReference>
<evidence type="ECO:0000256" key="7">
    <source>
        <dbReference type="SAM" id="SignalP"/>
    </source>
</evidence>
<evidence type="ECO:0000259" key="8">
    <source>
        <dbReference type="Pfam" id="PF12740"/>
    </source>
</evidence>
<proteinExistence type="predicted"/>
<dbReference type="SUPFAM" id="SSF53474">
    <property type="entry name" value="alpha/beta-Hydrolases"/>
    <property type="match status" value="1"/>
</dbReference>
<comment type="subcellular location">
    <subcellularLocation>
        <location evidence="1">Periplasm</location>
    </subcellularLocation>
</comment>
<dbReference type="GO" id="GO:0016787">
    <property type="term" value="F:hydrolase activity"/>
    <property type="evidence" value="ECO:0007669"/>
    <property type="project" value="UniProtKB-KW"/>
</dbReference>
<dbReference type="Gene3D" id="3.40.50.1820">
    <property type="entry name" value="alpha/beta hydrolase"/>
    <property type="match status" value="1"/>
</dbReference>
<dbReference type="AlphaFoldDB" id="A0A4V2XJ75"/>
<keyword evidence="7" id="KW-0732">Signal</keyword>
<dbReference type="OrthoDB" id="9812672at2"/>
<comment type="caution">
    <text evidence="9">The sequence shown here is derived from an EMBL/GenBank/DDBJ whole genome shotgun (WGS) entry which is preliminary data.</text>
</comment>
<comment type="catalytic activity">
    <reaction evidence="3">
        <text>a butanoate ester + H2O = an aliphatic alcohol + butanoate + H(+)</text>
        <dbReference type="Rhea" id="RHEA:47348"/>
        <dbReference type="ChEBI" id="CHEBI:2571"/>
        <dbReference type="ChEBI" id="CHEBI:15377"/>
        <dbReference type="ChEBI" id="CHEBI:15378"/>
        <dbReference type="ChEBI" id="CHEBI:17968"/>
        <dbReference type="ChEBI" id="CHEBI:50477"/>
    </reaction>
    <physiologicalReaction direction="left-to-right" evidence="3">
        <dbReference type="Rhea" id="RHEA:47349"/>
    </physiologicalReaction>
</comment>
<dbReference type="Pfam" id="PF12740">
    <property type="entry name" value="PETase"/>
    <property type="match status" value="1"/>
</dbReference>
<keyword evidence="10" id="KW-1185">Reference proteome</keyword>
<name>A0A4V2XJ75_9ACTN</name>
<evidence type="ECO:0000256" key="5">
    <source>
        <dbReference type="ARBA" id="ARBA00033764"/>
    </source>
</evidence>
<evidence type="ECO:0000256" key="1">
    <source>
        <dbReference type="ARBA" id="ARBA00004418"/>
    </source>
</evidence>